<dbReference type="EMBL" id="VSSQ01016977">
    <property type="protein sequence ID" value="MPM58832.1"/>
    <property type="molecule type" value="Genomic_DNA"/>
</dbReference>
<reference evidence="1" key="1">
    <citation type="submission" date="2019-08" db="EMBL/GenBank/DDBJ databases">
        <authorList>
            <person name="Kucharzyk K."/>
            <person name="Murdoch R.W."/>
            <person name="Higgins S."/>
            <person name="Loffler F."/>
        </authorList>
    </citation>
    <scope>NUCLEOTIDE SEQUENCE</scope>
</reference>
<proteinExistence type="predicted"/>
<name>A0A645B061_9ZZZZ</name>
<gene>
    <name evidence="1" type="ORF">SDC9_105665</name>
</gene>
<dbReference type="AlphaFoldDB" id="A0A645B061"/>
<evidence type="ECO:0000313" key="1">
    <source>
        <dbReference type="EMBL" id="MPM58832.1"/>
    </source>
</evidence>
<sequence length="41" mass="4780">MIIYFIELYIDFSETTLVTSDNISFIEKQWGSNVANVVYLC</sequence>
<comment type="caution">
    <text evidence="1">The sequence shown here is derived from an EMBL/GenBank/DDBJ whole genome shotgun (WGS) entry which is preliminary data.</text>
</comment>
<protein>
    <submittedName>
        <fullName evidence="1">Uncharacterized protein</fullName>
    </submittedName>
</protein>
<organism evidence="1">
    <name type="scientific">bioreactor metagenome</name>
    <dbReference type="NCBI Taxonomy" id="1076179"/>
    <lineage>
        <taxon>unclassified sequences</taxon>
        <taxon>metagenomes</taxon>
        <taxon>ecological metagenomes</taxon>
    </lineage>
</organism>
<accession>A0A645B061</accession>